<gene>
    <name evidence="2" type="ORF">K443DRAFT_9428</name>
</gene>
<evidence type="ECO:0000313" key="3">
    <source>
        <dbReference type="Proteomes" id="UP000054477"/>
    </source>
</evidence>
<reference evidence="3" key="2">
    <citation type="submission" date="2015-01" db="EMBL/GenBank/DDBJ databases">
        <title>Evolutionary Origins and Diversification of the Mycorrhizal Mutualists.</title>
        <authorList>
            <consortium name="DOE Joint Genome Institute"/>
            <consortium name="Mycorrhizal Genomics Consortium"/>
            <person name="Kohler A."/>
            <person name="Kuo A."/>
            <person name="Nagy L.G."/>
            <person name="Floudas D."/>
            <person name="Copeland A."/>
            <person name="Barry K.W."/>
            <person name="Cichocki N."/>
            <person name="Veneault-Fourrey C."/>
            <person name="LaButti K."/>
            <person name="Lindquist E.A."/>
            <person name="Lipzen A."/>
            <person name="Lundell T."/>
            <person name="Morin E."/>
            <person name="Murat C."/>
            <person name="Riley R."/>
            <person name="Ohm R."/>
            <person name="Sun H."/>
            <person name="Tunlid A."/>
            <person name="Henrissat B."/>
            <person name="Grigoriev I.V."/>
            <person name="Hibbett D.S."/>
            <person name="Martin F."/>
        </authorList>
    </citation>
    <scope>NUCLEOTIDE SEQUENCE [LARGE SCALE GENOMIC DNA]</scope>
    <source>
        <strain evidence="3">LaAM-08-1</strain>
    </source>
</reference>
<feature type="compositionally biased region" description="Pro residues" evidence="1">
    <location>
        <begin position="445"/>
        <end position="455"/>
    </location>
</feature>
<feature type="region of interest" description="Disordered" evidence="1">
    <location>
        <begin position="438"/>
        <end position="462"/>
    </location>
</feature>
<keyword evidence="3" id="KW-1185">Reference proteome</keyword>
<sequence>MSGNWAWRQADEIAKEIRTHGGMFVPAILGSDKTTVSVATGQNDFYPLYASIGNVHNSVRRAHRGAVSLLAFLSIPKTSKEYADNVDYRKFRQQLFHTSLEHVLSSLHPHMTTPRVTCCGDGHYRRVIYGLGPYIADYPEQALLACVVQDWCAKCTAPSDDLDGPIGGRRSQALTDTLLEGCTLKELWDDYGIVGDVIPFTDSFPRADIHKLIAPDLLHQIIKGTFKDHIVDWVTQYIQESHPKARAAEILADIDRRIAVVPTSPRLRHFHEGRGFKQWTGDDSKGLMKVYLPAIAGHVPSQMVQAVRDLIDFTYLIRRNVIDEDALLEIDAALRRFHINREVFRAVRPSGFSLPRQHSLVHYHLLITEFGVPNGLCSSITESKHIKAVKKPYRRTSRNKPLGQMLVINQRVDKLAAARVDFKERGMLEGSVLPAHLLSDGDLPPHTPDPKPPSLPVSHDDEGEEFGIIDEPESLSEIQLAKTYVHRMPRDIYLLSWHLKQPQLPLLTRQFVYSRLNPDTAEGPSHVPEDTLPDIHGKVYVYNSARAIFYAPSDVSGVGGMRHERICAVKSWYGGPARYDCVFIGKLEEPGFRGLHAARVFLFFSFKHDGVTYPCALIHWFSPVRDTPCEETGMWIIEPDWLHRGKPFLKVIHLDSILRGAHLIGVSGKHFLPLHNFDFSKSLDSFNSFYVNKYVDHHAHEIAF</sequence>
<name>A0A0C9XKG0_9AGAR</name>
<dbReference type="AlphaFoldDB" id="A0A0C9XKG0"/>
<dbReference type="InterPro" id="IPR041078">
    <property type="entry name" value="Plavaka"/>
</dbReference>
<protein>
    <submittedName>
        <fullName evidence="2">Unplaced genomic scaffold K443scaffold_142, whole genome shotgun sequence</fullName>
    </submittedName>
</protein>
<dbReference type="Proteomes" id="UP000054477">
    <property type="component" value="Unassembled WGS sequence"/>
</dbReference>
<dbReference type="EMBL" id="KN838677">
    <property type="protein sequence ID" value="KIJ98061.1"/>
    <property type="molecule type" value="Genomic_DNA"/>
</dbReference>
<reference evidence="2 3" key="1">
    <citation type="submission" date="2014-04" db="EMBL/GenBank/DDBJ databases">
        <authorList>
            <consortium name="DOE Joint Genome Institute"/>
            <person name="Kuo A."/>
            <person name="Kohler A."/>
            <person name="Nagy L.G."/>
            <person name="Floudas D."/>
            <person name="Copeland A."/>
            <person name="Barry K.W."/>
            <person name="Cichocki N."/>
            <person name="Veneault-Fourrey C."/>
            <person name="LaButti K."/>
            <person name="Lindquist E.A."/>
            <person name="Lipzen A."/>
            <person name="Lundell T."/>
            <person name="Morin E."/>
            <person name="Murat C."/>
            <person name="Sun H."/>
            <person name="Tunlid A."/>
            <person name="Henrissat B."/>
            <person name="Grigoriev I.V."/>
            <person name="Hibbett D.S."/>
            <person name="Martin F."/>
            <person name="Nordberg H.P."/>
            <person name="Cantor M.N."/>
            <person name="Hua S.X."/>
        </authorList>
    </citation>
    <scope>NUCLEOTIDE SEQUENCE [LARGE SCALE GENOMIC DNA]</scope>
    <source>
        <strain evidence="2 3">LaAM-08-1</strain>
    </source>
</reference>
<organism evidence="2 3">
    <name type="scientific">Laccaria amethystina LaAM-08-1</name>
    <dbReference type="NCBI Taxonomy" id="1095629"/>
    <lineage>
        <taxon>Eukaryota</taxon>
        <taxon>Fungi</taxon>
        <taxon>Dikarya</taxon>
        <taxon>Basidiomycota</taxon>
        <taxon>Agaricomycotina</taxon>
        <taxon>Agaricomycetes</taxon>
        <taxon>Agaricomycetidae</taxon>
        <taxon>Agaricales</taxon>
        <taxon>Agaricineae</taxon>
        <taxon>Hydnangiaceae</taxon>
        <taxon>Laccaria</taxon>
    </lineage>
</organism>
<dbReference type="Pfam" id="PF18759">
    <property type="entry name" value="Plavaka"/>
    <property type="match status" value="1"/>
</dbReference>
<dbReference type="STRING" id="1095629.A0A0C9XKG0"/>
<accession>A0A0C9XKG0</accession>
<proteinExistence type="predicted"/>
<dbReference type="OrthoDB" id="3199698at2759"/>
<evidence type="ECO:0000313" key="2">
    <source>
        <dbReference type="EMBL" id="KIJ98061.1"/>
    </source>
</evidence>
<dbReference type="HOGENOM" id="CLU_006344_1_2_1"/>
<evidence type="ECO:0000256" key="1">
    <source>
        <dbReference type="SAM" id="MobiDB-lite"/>
    </source>
</evidence>